<evidence type="ECO:0000256" key="1">
    <source>
        <dbReference type="SAM" id="MobiDB-lite"/>
    </source>
</evidence>
<feature type="transmembrane region" description="Helical" evidence="2">
    <location>
        <begin position="43"/>
        <end position="61"/>
    </location>
</feature>
<keyword evidence="2" id="KW-0472">Membrane</keyword>
<feature type="region of interest" description="Disordered" evidence="1">
    <location>
        <begin position="65"/>
        <end position="100"/>
    </location>
</feature>
<keyword evidence="2" id="KW-0812">Transmembrane</keyword>
<sequence>MLASQTAQSVFRSARLSSSRSAVMKPVKRSYAQYDNRTFSEKYSVFILAGAAAASLVAIIFTRPASPSSGAGTQPAGSAADTMGASPAGVQTPPPEYKAK</sequence>
<accession>A0A0F7SI32</accession>
<organism evidence="3">
    <name type="scientific">Phaffia rhodozyma</name>
    <name type="common">Yeast</name>
    <name type="synonym">Xanthophyllomyces dendrorhous</name>
    <dbReference type="NCBI Taxonomy" id="264483"/>
    <lineage>
        <taxon>Eukaryota</taxon>
        <taxon>Fungi</taxon>
        <taxon>Dikarya</taxon>
        <taxon>Basidiomycota</taxon>
        <taxon>Agaricomycotina</taxon>
        <taxon>Tremellomycetes</taxon>
        <taxon>Cystofilobasidiales</taxon>
        <taxon>Mrakiaceae</taxon>
        <taxon>Phaffia</taxon>
    </lineage>
</organism>
<evidence type="ECO:0000313" key="3">
    <source>
        <dbReference type="EMBL" id="CDZ98626.1"/>
    </source>
</evidence>
<dbReference type="AlphaFoldDB" id="A0A0F7SI32"/>
<name>A0A0F7SI32_PHARH</name>
<reference evidence="3" key="1">
    <citation type="submission" date="2014-08" db="EMBL/GenBank/DDBJ databases">
        <authorList>
            <person name="Sharma Rahul"/>
            <person name="Thines Marco"/>
        </authorList>
    </citation>
    <scope>NUCLEOTIDE SEQUENCE</scope>
</reference>
<proteinExistence type="predicted"/>
<evidence type="ECO:0000256" key="2">
    <source>
        <dbReference type="SAM" id="Phobius"/>
    </source>
</evidence>
<feature type="compositionally biased region" description="Polar residues" evidence="1">
    <location>
        <begin position="65"/>
        <end position="76"/>
    </location>
</feature>
<dbReference type="EMBL" id="LN483345">
    <property type="protein sequence ID" value="CDZ98626.1"/>
    <property type="molecule type" value="Genomic_DNA"/>
</dbReference>
<keyword evidence="2" id="KW-1133">Transmembrane helix</keyword>
<protein>
    <submittedName>
        <fullName evidence="3">Uncharacterized protein</fullName>
    </submittedName>
</protein>